<name>A0ABT5Z6L4_9ACTN</name>
<sequence length="270" mass="28045">MTRPRFEDVPRHPRLSLIVTADHQAYLDGTPVEVPDGTDPRVAVCKAAAARAQQLGHVVSAVLREADGQRWPMIITPEGGVFQGERPLSRRDAPDIPSDPVESASAPGSEPPVPASPSVPADQAPEPTSYAAAEPPAAPAPTGGQAPPHTAHAGVQPVHTSGEEPIPPQDVDPDNVPAWPLINITLTAEGTALINEAPVPQAPGTDPRAAAVAAAAGHIGKLGLARPVRANATDPDGTVWPLIIHPNGTATAAGDPIRPERGRRWLRRKG</sequence>
<accession>A0ABT5Z6L4</accession>
<evidence type="ECO:0000313" key="3">
    <source>
        <dbReference type="Proteomes" id="UP001220022"/>
    </source>
</evidence>
<gene>
    <name evidence="2" type="ORF">P2L57_28340</name>
</gene>
<feature type="region of interest" description="Disordered" evidence="1">
    <location>
        <begin position="248"/>
        <end position="270"/>
    </location>
</feature>
<evidence type="ECO:0000256" key="1">
    <source>
        <dbReference type="SAM" id="MobiDB-lite"/>
    </source>
</evidence>
<dbReference type="EMBL" id="JARHTQ010000023">
    <property type="protein sequence ID" value="MDF2259480.1"/>
    <property type="molecule type" value="Genomic_DNA"/>
</dbReference>
<dbReference type="Proteomes" id="UP001220022">
    <property type="component" value="Unassembled WGS sequence"/>
</dbReference>
<feature type="region of interest" description="Disordered" evidence="1">
    <location>
        <begin position="75"/>
        <end position="177"/>
    </location>
</feature>
<organism evidence="2 3">
    <name type="scientific">Streptantibioticus ferralitis</name>
    <dbReference type="NCBI Taxonomy" id="236510"/>
    <lineage>
        <taxon>Bacteria</taxon>
        <taxon>Bacillati</taxon>
        <taxon>Actinomycetota</taxon>
        <taxon>Actinomycetes</taxon>
        <taxon>Kitasatosporales</taxon>
        <taxon>Streptomycetaceae</taxon>
        <taxon>Streptantibioticus</taxon>
    </lineage>
</organism>
<keyword evidence="3" id="KW-1185">Reference proteome</keyword>
<comment type="caution">
    <text evidence="2">The sequence shown here is derived from an EMBL/GenBank/DDBJ whole genome shotgun (WGS) entry which is preliminary data.</text>
</comment>
<proteinExistence type="predicted"/>
<reference evidence="2 3" key="1">
    <citation type="submission" date="2023-03" db="EMBL/GenBank/DDBJ databases">
        <title>Draft genome sequence of type strain Streptomyces ferralitis JCM 14344.</title>
        <authorList>
            <person name="Klaysubun C."/>
            <person name="Duangmal K."/>
        </authorList>
    </citation>
    <scope>NUCLEOTIDE SEQUENCE [LARGE SCALE GENOMIC DNA]</scope>
    <source>
        <strain evidence="2 3">JCM 14344</strain>
    </source>
</reference>
<dbReference type="RefSeq" id="WP_275819109.1">
    <property type="nucleotide sequence ID" value="NZ_BAAANM010000002.1"/>
</dbReference>
<evidence type="ECO:0000313" key="2">
    <source>
        <dbReference type="EMBL" id="MDF2259480.1"/>
    </source>
</evidence>
<protein>
    <submittedName>
        <fullName evidence="2">Uncharacterized protein</fullName>
    </submittedName>
</protein>
<feature type="compositionally biased region" description="Low complexity" evidence="1">
    <location>
        <begin position="118"/>
        <end position="148"/>
    </location>
</feature>